<sequence>MKASSSTLSRQWVTAKGLRVQETYQEFLTQYKQDGKKIHNASPMFAVRGLKKDHVLKTMEAAKHRTKCPTCIFLLSTRSIW</sequence>
<dbReference type="Proteomes" id="UP001163321">
    <property type="component" value="Chromosome 8"/>
</dbReference>
<proteinExistence type="predicted"/>
<evidence type="ECO:0000313" key="2">
    <source>
        <dbReference type="Proteomes" id="UP001163321"/>
    </source>
</evidence>
<dbReference type="EMBL" id="CM047587">
    <property type="protein sequence ID" value="KAI9906880.1"/>
    <property type="molecule type" value="Genomic_DNA"/>
</dbReference>
<organism evidence="1 2">
    <name type="scientific">Peronosclerospora sorghi</name>
    <dbReference type="NCBI Taxonomy" id="230839"/>
    <lineage>
        <taxon>Eukaryota</taxon>
        <taxon>Sar</taxon>
        <taxon>Stramenopiles</taxon>
        <taxon>Oomycota</taxon>
        <taxon>Peronosporomycetes</taxon>
        <taxon>Peronosporales</taxon>
        <taxon>Peronosporaceae</taxon>
        <taxon>Peronosclerospora</taxon>
    </lineage>
</organism>
<reference evidence="1 2" key="1">
    <citation type="journal article" date="2022" name="bioRxiv">
        <title>The genome of the oomycete Peronosclerospora sorghi, a cosmopolitan pathogen of maize and sorghum, is inflated with dispersed pseudogenes.</title>
        <authorList>
            <person name="Fletcher K."/>
            <person name="Martin F."/>
            <person name="Isakeit T."/>
            <person name="Cavanaugh K."/>
            <person name="Magill C."/>
            <person name="Michelmore R."/>
        </authorList>
    </citation>
    <scope>NUCLEOTIDE SEQUENCE [LARGE SCALE GENOMIC DNA]</scope>
    <source>
        <strain evidence="1">P6</strain>
    </source>
</reference>
<evidence type="ECO:0000313" key="1">
    <source>
        <dbReference type="EMBL" id="KAI9906880.1"/>
    </source>
</evidence>
<protein>
    <submittedName>
        <fullName evidence="1">Uncharacterized protein</fullName>
    </submittedName>
</protein>
<accession>A0ACC0VK57</accession>
<keyword evidence="2" id="KW-1185">Reference proteome</keyword>
<gene>
    <name evidence="1" type="ORF">PsorP6_016461</name>
</gene>
<comment type="caution">
    <text evidence="1">The sequence shown here is derived from an EMBL/GenBank/DDBJ whole genome shotgun (WGS) entry which is preliminary data.</text>
</comment>
<name>A0ACC0VK57_9STRA</name>